<reference evidence="3" key="1">
    <citation type="submission" date="2022-11" db="UniProtKB">
        <authorList>
            <consortium name="WormBaseParasite"/>
        </authorList>
    </citation>
    <scope>IDENTIFICATION</scope>
</reference>
<sequence length="236" mass="27726">KRQKLNANAKLKRLQRARALYRRFSRGRHRQIVFSDEKLFDIQQSFNPQNDRIWAEEAPDTEERVVERVQKAESVMVWGAISARGKTPLVFVDQKTKIDRHVYMDMLNDHLFPWTETIFGEDPWTFQQDGAPAHKAYEVQEFLRDNCPDVITVDPHWRNPTGEWPPNSPDLNPLDYAVWSILEEKACQKPHPNVESLKRALKKAWKEITLETLIKIVDNFPKRLKKCIDANGGYFE</sequence>
<dbReference type="InterPro" id="IPR038717">
    <property type="entry name" value="Tc1-like_DDE_dom"/>
</dbReference>
<proteinExistence type="predicted"/>
<evidence type="ECO:0000259" key="1">
    <source>
        <dbReference type="Pfam" id="PF13358"/>
    </source>
</evidence>
<dbReference type="PANTHER" id="PTHR46068:SF1">
    <property type="entry name" value="TRANSPOSASE IS30-LIKE HTH DOMAIN-CONTAINING PROTEIN"/>
    <property type="match status" value="1"/>
</dbReference>
<dbReference type="WBParaSite" id="ACRNAN_scaffold1333.g26468.t1">
    <property type="protein sequence ID" value="ACRNAN_scaffold1333.g26468.t1"/>
    <property type="gene ID" value="ACRNAN_scaffold1333.g26468"/>
</dbReference>
<dbReference type="PANTHER" id="PTHR46068">
    <property type="entry name" value="PROTEIN CBG27172"/>
    <property type="match status" value="1"/>
</dbReference>
<dbReference type="InterPro" id="IPR036397">
    <property type="entry name" value="RNaseH_sf"/>
</dbReference>
<organism evidence="2 3">
    <name type="scientific">Acrobeloides nanus</name>
    <dbReference type="NCBI Taxonomy" id="290746"/>
    <lineage>
        <taxon>Eukaryota</taxon>
        <taxon>Metazoa</taxon>
        <taxon>Ecdysozoa</taxon>
        <taxon>Nematoda</taxon>
        <taxon>Chromadorea</taxon>
        <taxon>Rhabditida</taxon>
        <taxon>Tylenchina</taxon>
        <taxon>Cephalobomorpha</taxon>
        <taxon>Cephaloboidea</taxon>
        <taxon>Cephalobidae</taxon>
        <taxon>Acrobeloides</taxon>
    </lineage>
</organism>
<dbReference type="Proteomes" id="UP000887540">
    <property type="component" value="Unplaced"/>
</dbReference>
<dbReference type="Gene3D" id="3.30.420.10">
    <property type="entry name" value="Ribonuclease H-like superfamily/Ribonuclease H"/>
    <property type="match status" value="1"/>
</dbReference>
<evidence type="ECO:0000313" key="3">
    <source>
        <dbReference type="WBParaSite" id="ACRNAN_scaffold1333.g26468.t1"/>
    </source>
</evidence>
<name>A0A914CQF8_9BILA</name>
<evidence type="ECO:0000313" key="2">
    <source>
        <dbReference type="Proteomes" id="UP000887540"/>
    </source>
</evidence>
<keyword evidence="2" id="KW-1185">Reference proteome</keyword>
<dbReference type="Pfam" id="PF13358">
    <property type="entry name" value="DDE_3"/>
    <property type="match status" value="1"/>
</dbReference>
<dbReference type="GO" id="GO:0003676">
    <property type="term" value="F:nucleic acid binding"/>
    <property type="evidence" value="ECO:0007669"/>
    <property type="project" value="InterPro"/>
</dbReference>
<feature type="domain" description="Tc1-like transposase DDE" evidence="1">
    <location>
        <begin position="32"/>
        <end position="198"/>
    </location>
</feature>
<dbReference type="AlphaFoldDB" id="A0A914CQF8"/>
<accession>A0A914CQF8</accession>
<protein>
    <submittedName>
        <fullName evidence="3">Tc1-like transposase DDE domain-containing protein</fullName>
    </submittedName>
</protein>